<dbReference type="AlphaFoldDB" id="A0A1G1VSZ0"/>
<dbReference type="Pfam" id="PF13439">
    <property type="entry name" value="Glyco_transf_4"/>
    <property type="match status" value="1"/>
</dbReference>
<comment type="caution">
    <text evidence="3">The sequence shown here is derived from an EMBL/GenBank/DDBJ whole genome shotgun (WGS) entry which is preliminary data.</text>
</comment>
<dbReference type="PANTHER" id="PTHR45947:SF14">
    <property type="entry name" value="SLL1723 PROTEIN"/>
    <property type="match status" value="1"/>
</dbReference>
<dbReference type="EMBL" id="MHCJ01000003">
    <property type="protein sequence ID" value="OGY18521.1"/>
    <property type="molecule type" value="Genomic_DNA"/>
</dbReference>
<dbReference type="Proteomes" id="UP000179233">
    <property type="component" value="Unassembled WGS sequence"/>
</dbReference>
<dbReference type="SUPFAM" id="SSF53756">
    <property type="entry name" value="UDP-Glycosyltransferase/glycogen phosphorylase"/>
    <property type="match status" value="1"/>
</dbReference>
<proteinExistence type="predicted"/>
<reference evidence="3 4" key="1">
    <citation type="journal article" date="2016" name="Nat. Commun.">
        <title>Thousands of microbial genomes shed light on interconnected biogeochemical processes in an aquifer system.</title>
        <authorList>
            <person name="Anantharaman K."/>
            <person name="Brown C.T."/>
            <person name="Hug L.A."/>
            <person name="Sharon I."/>
            <person name="Castelle C.J."/>
            <person name="Probst A.J."/>
            <person name="Thomas B.C."/>
            <person name="Singh A."/>
            <person name="Wilkins M.J."/>
            <person name="Karaoz U."/>
            <person name="Brodie E.L."/>
            <person name="Williams K.H."/>
            <person name="Hubbard S.S."/>
            <person name="Banfield J.F."/>
        </authorList>
    </citation>
    <scope>NUCLEOTIDE SEQUENCE [LARGE SCALE GENOMIC DNA]</scope>
</reference>
<evidence type="ECO:0000259" key="1">
    <source>
        <dbReference type="Pfam" id="PF00534"/>
    </source>
</evidence>
<evidence type="ECO:0008006" key="5">
    <source>
        <dbReference type="Google" id="ProtNLM"/>
    </source>
</evidence>
<evidence type="ECO:0000313" key="4">
    <source>
        <dbReference type="Proteomes" id="UP000179233"/>
    </source>
</evidence>
<dbReference type="PANTHER" id="PTHR45947">
    <property type="entry name" value="SULFOQUINOVOSYL TRANSFERASE SQD2"/>
    <property type="match status" value="1"/>
</dbReference>
<feature type="domain" description="Glycosyltransferase subfamily 4-like N-terminal" evidence="2">
    <location>
        <begin position="128"/>
        <end position="182"/>
    </location>
</feature>
<dbReference type="InterPro" id="IPR001296">
    <property type="entry name" value="Glyco_trans_1"/>
</dbReference>
<dbReference type="CDD" id="cd03801">
    <property type="entry name" value="GT4_PimA-like"/>
    <property type="match status" value="1"/>
</dbReference>
<evidence type="ECO:0000259" key="2">
    <source>
        <dbReference type="Pfam" id="PF13439"/>
    </source>
</evidence>
<dbReference type="Pfam" id="PF00534">
    <property type="entry name" value="Glycos_transf_1"/>
    <property type="match status" value="1"/>
</dbReference>
<protein>
    <recommendedName>
        <fullName evidence="5">Glycosyl transferase family 1 domain-containing protein</fullName>
    </recommendedName>
</protein>
<dbReference type="InterPro" id="IPR050194">
    <property type="entry name" value="Glycosyltransferase_grp1"/>
</dbReference>
<evidence type="ECO:0000313" key="3">
    <source>
        <dbReference type="EMBL" id="OGY18521.1"/>
    </source>
</evidence>
<gene>
    <name evidence="3" type="ORF">A2786_03420</name>
</gene>
<feature type="domain" description="Glycosyl transferase family 1" evidence="1">
    <location>
        <begin position="191"/>
        <end position="361"/>
    </location>
</feature>
<dbReference type="Gene3D" id="3.40.50.2000">
    <property type="entry name" value="Glycogen Phosphorylase B"/>
    <property type="match status" value="2"/>
</dbReference>
<name>A0A1G1VSZ0_9BACT</name>
<sequence length="381" mass="43587">MKKQKICFVIPRFDLRESSHYPHIYEGIEEIGKRYEVFLFAETWAGSGDISSNVGCYRQRMHVLPLRLLERFLVFLTLRLAGYKTFYCHYAVVSSLIAKCVTTLFGGKTYLWLCVKLHLYEQPLNIKNLQVKLTKDWPWRIALKAIDRLVTCSEAMKIYFEKSCGVDRRKILVIPNWINLSRFKKENVSTDELRKRFNLNGKKVVLFLHHLSERKGADRLPDFARLLKTKLGNAQLLIVGGGPLLESLKVEFRKGTLGDTGTVVGPVPNQKIPQYLAVADVLIMPSRTEEFGRVFLEAMAMEVPIVATDTIGARAVLTKKQQRLLIPQHKENAVVEKLGSAVATILKNPVLREELIKEGKTRVKEFEMRKVVSRFAQLVIS</sequence>
<accession>A0A1G1VSZ0</accession>
<dbReference type="InterPro" id="IPR028098">
    <property type="entry name" value="Glyco_trans_4-like_N"/>
</dbReference>
<dbReference type="GO" id="GO:0016757">
    <property type="term" value="F:glycosyltransferase activity"/>
    <property type="evidence" value="ECO:0007669"/>
    <property type="project" value="InterPro"/>
</dbReference>
<organism evidence="3 4">
    <name type="scientific">Candidatus Chisholmbacteria bacterium RIFCSPHIGHO2_01_FULL_52_32</name>
    <dbReference type="NCBI Taxonomy" id="1797591"/>
    <lineage>
        <taxon>Bacteria</taxon>
        <taxon>Candidatus Chisholmiibacteriota</taxon>
    </lineage>
</organism>